<evidence type="ECO:0000313" key="1">
    <source>
        <dbReference type="EMBL" id="THU70766.1"/>
    </source>
</evidence>
<gene>
    <name evidence="1" type="ORF">C4D60_Mb08t28460</name>
</gene>
<dbReference type="Proteomes" id="UP000317650">
    <property type="component" value="Chromosome 8"/>
</dbReference>
<reference evidence="1 2" key="1">
    <citation type="journal article" date="2019" name="Nat. Plants">
        <title>Genome sequencing of Musa balbisiana reveals subgenome evolution and function divergence in polyploid bananas.</title>
        <authorList>
            <person name="Yao X."/>
        </authorList>
    </citation>
    <scope>NUCLEOTIDE SEQUENCE [LARGE SCALE GENOMIC DNA]</scope>
    <source>
        <strain evidence="2">cv. DH-PKW</strain>
        <tissue evidence="1">Leaves</tissue>
    </source>
</reference>
<comment type="caution">
    <text evidence="1">The sequence shown here is derived from an EMBL/GenBank/DDBJ whole genome shotgun (WGS) entry which is preliminary data.</text>
</comment>
<dbReference type="AlphaFoldDB" id="A0A4S8K744"/>
<dbReference type="EMBL" id="PYDT01000002">
    <property type="protein sequence ID" value="THU70766.1"/>
    <property type="molecule type" value="Genomic_DNA"/>
</dbReference>
<proteinExistence type="predicted"/>
<evidence type="ECO:0000313" key="2">
    <source>
        <dbReference type="Proteomes" id="UP000317650"/>
    </source>
</evidence>
<name>A0A4S8K744_MUSBA</name>
<sequence>MCLSYSIYTSCNMNYFFNIFPVSAVIPKREEHAMVHHHAEVVFNMCPKMEASSLLVCEDKIRTIYAGRMGPRTQAFSLNSVPALIQELEISGSHFLCLDTLHGCDR</sequence>
<keyword evidence="2" id="KW-1185">Reference proteome</keyword>
<protein>
    <submittedName>
        <fullName evidence="1">Uncharacterized protein</fullName>
    </submittedName>
</protein>
<accession>A0A4S8K744</accession>
<organism evidence="1 2">
    <name type="scientific">Musa balbisiana</name>
    <name type="common">Banana</name>
    <dbReference type="NCBI Taxonomy" id="52838"/>
    <lineage>
        <taxon>Eukaryota</taxon>
        <taxon>Viridiplantae</taxon>
        <taxon>Streptophyta</taxon>
        <taxon>Embryophyta</taxon>
        <taxon>Tracheophyta</taxon>
        <taxon>Spermatophyta</taxon>
        <taxon>Magnoliopsida</taxon>
        <taxon>Liliopsida</taxon>
        <taxon>Zingiberales</taxon>
        <taxon>Musaceae</taxon>
        <taxon>Musa</taxon>
    </lineage>
</organism>